<evidence type="ECO:0000313" key="2">
    <source>
        <dbReference type="Proteomes" id="UP001336015"/>
    </source>
</evidence>
<accession>A0ABU6BRL5</accession>
<dbReference type="RefSeq" id="WP_220381803.1">
    <property type="nucleotide sequence ID" value="NZ_JAEFBF010000016.1"/>
</dbReference>
<comment type="caution">
    <text evidence="1">The sequence shown here is derived from an EMBL/GenBank/DDBJ whole genome shotgun (WGS) entry which is preliminary data.</text>
</comment>
<evidence type="ECO:0000313" key="1">
    <source>
        <dbReference type="EMBL" id="MEB3781980.1"/>
    </source>
</evidence>
<keyword evidence="2" id="KW-1185">Reference proteome</keyword>
<reference evidence="1 2" key="1">
    <citation type="journal article" date="2023" name="Int J Dairy Technol">
        <title>Genome based analysis of Pseudomonas paracarnis RQ057, a strain responsible for blue discoloration spoilage in processed cheese.</title>
        <authorList>
            <person name="Rodrigues Rd.S."/>
            <person name="Machado S.G."/>
            <person name="de Carvalho A.F."/>
            <person name="Nero L.A."/>
        </authorList>
    </citation>
    <scope>NUCLEOTIDE SEQUENCE [LARGE SCALE GENOMIC DNA]</scope>
    <source>
        <strain evidence="1 2">RQ057</strain>
    </source>
</reference>
<dbReference type="Proteomes" id="UP001336015">
    <property type="component" value="Unassembled WGS sequence"/>
</dbReference>
<name>A0ABU6BRL5_9PSED</name>
<dbReference type="EMBL" id="JAJGWQ010000002">
    <property type="protein sequence ID" value="MEB3781980.1"/>
    <property type="molecule type" value="Genomic_DNA"/>
</dbReference>
<dbReference type="Gene3D" id="2.40.10.270">
    <property type="entry name" value="Bacteriophage SPP1 head-tail adaptor protein"/>
    <property type="match status" value="1"/>
</dbReference>
<dbReference type="Pfam" id="PF05521">
    <property type="entry name" value="Phage_HCP"/>
    <property type="match status" value="1"/>
</dbReference>
<dbReference type="InterPro" id="IPR008767">
    <property type="entry name" value="Phage_SPP1_head-tail_adaptor"/>
</dbReference>
<organism evidence="1 2">
    <name type="scientific">Pseudomonas paracarnis</name>
    <dbReference type="NCBI Taxonomy" id="2750625"/>
    <lineage>
        <taxon>Bacteria</taxon>
        <taxon>Pseudomonadati</taxon>
        <taxon>Pseudomonadota</taxon>
        <taxon>Gammaproteobacteria</taxon>
        <taxon>Pseudomonadales</taxon>
        <taxon>Pseudomonadaceae</taxon>
        <taxon>Pseudomonas</taxon>
    </lineage>
</organism>
<sequence length="110" mass="12271">MRAGDLRHRITIQRPEYTQDPVTGEMTPSWSEFAKTWASVEPVSVNQFVSAATNQSKVSARVVIRYRAGIDSTMRILHRDKIYNVEGVLADKVSGLEYLTLPCSEGVNDG</sequence>
<proteinExistence type="predicted"/>
<protein>
    <submittedName>
        <fullName evidence="1">Phage head closure protein</fullName>
    </submittedName>
</protein>
<dbReference type="InterPro" id="IPR038666">
    <property type="entry name" value="SSP1_head-tail_sf"/>
</dbReference>
<gene>
    <name evidence="1" type="ORF">LLW09_05310</name>
</gene>
<dbReference type="NCBIfam" id="TIGR01563">
    <property type="entry name" value="gp16_SPP1"/>
    <property type="match status" value="1"/>
</dbReference>